<dbReference type="AlphaFoldDB" id="A0A517TDN9"/>
<dbReference type="Proteomes" id="UP000319976">
    <property type="component" value="Chromosome"/>
</dbReference>
<evidence type="ECO:0000313" key="3">
    <source>
        <dbReference type="Proteomes" id="UP000319976"/>
    </source>
</evidence>
<protein>
    <submittedName>
        <fullName evidence="2">Uncharacterized protein</fullName>
    </submittedName>
</protein>
<evidence type="ECO:0000256" key="1">
    <source>
        <dbReference type="SAM" id="MobiDB-lite"/>
    </source>
</evidence>
<sequence>MKRLHEELKEICRCPDFRIVTAKSAVVAFAFACLGSWVCCELCGTFDQPHRIPTARPSKLITKLAAVFAENEKPSHFRMIPQASGSEADIPNVQPPPLAPTLTPQYMKYLGFHGVPHMERQPIEAPRPPIMIDSEGAASLMEAYEKWKRQPFRPTEEFFFDDRTMPILNSYGSGLGDFAPPQDSAFDSTAPPFR</sequence>
<dbReference type="RefSeq" id="WP_145265593.1">
    <property type="nucleotide sequence ID" value="NZ_CP036316.1"/>
</dbReference>
<gene>
    <name evidence="2" type="ORF">V22_37450</name>
</gene>
<keyword evidence="3" id="KW-1185">Reference proteome</keyword>
<dbReference type="EMBL" id="CP036316">
    <property type="protein sequence ID" value="QDT66477.1"/>
    <property type="molecule type" value="Genomic_DNA"/>
</dbReference>
<reference evidence="2 3" key="1">
    <citation type="submission" date="2019-02" db="EMBL/GenBank/DDBJ databases">
        <title>Deep-cultivation of Planctomycetes and their phenomic and genomic characterization uncovers novel biology.</title>
        <authorList>
            <person name="Wiegand S."/>
            <person name="Jogler M."/>
            <person name="Boedeker C."/>
            <person name="Pinto D."/>
            <person name="Vollmers J."/>
            <person name="Rivas-Marin E."/>
            <person name="Kohn T."/>
            <person name="Peeters S.H."/>
            <person name="Heuer A."/>
            <person name="Rast P."/>
            <person name="Oberbeckmann S."/>
            <person name="Bunk B."/>
            <person name="Jeske O."/>
            <person name="Meyerdierks A."/>
            <person name="Storesund J.E."/>
            <person name="Kallscheuer N."/>
            <person name="Luecker S."/>
            <person name="Lage O.M."/>
            <person name="Pohl T."/>
            <person name="Merkel B.J."/>
            <person name="Hornburger P."/>
            <person name="Mueller R.-W."/>
            <person name="Bruemmer F."/>
            <person name="Labrenz M."/>
            <person name="Spormann A.M."/>
            <person name="Op den Camp H."/>
            <person name="Overmann J."/>
            <person name="Amann R."/>
            <person name="Jetten M.S.M."/>
            <person name="Mascher T."/>
            <person name="Medema M.H."/>
            <person name="Devos D.P."/>
            <person name="Kaster A.-K."/>
            <person name="Ovreas L."/>
            <person name="Rohde M."/>
            <person name="Galperin M.Y."/>
            <person name="Jogler C."/>
        </authorList>
    </citation>
    <scope>NUCLEOTIDE SEQUENCE [LARGE SCALE GENOMIC DNA]</scope>
    <source>
        <strain evidence="2 3">V22</strain>
    </source>
</reference>
<organism evidence="2 3">
    <name type="scientific">Calycomorphotria hydatis</name>
    <dbReference type="NCBI Taxonomy" id="2528027"/>
    <lineage>
        <taxon>Bacteria</taxon>
        <taxon>Pseudomonadati</taxon>
        <taxon>Planctomycetota</taxon>
        <taxon>Planctomycetia</taxon>
        <taxon>Planctomycetales</taxon>
        <taxon>Planctomycetaceae</taxon>
        <taxon>Calycomorphotria</taxon>
    </lineage>
</organism>
<dbReference type="KEGG" id="chya:V22_37450"/>
<feature type="region of interest" description="Disordered" evidence="1">
    <location>
        <begin position="173"/>
        <end position="194"/>
    </location>
</feature>
<proteinExistence type="predicted"/>
<accession>A0A517TDN9</accession>
<evidence type="ECO:0000313" key="2">
    <source>
        <dbReference type="EMBL" id="QDT66477.1"/>
    </source>
</evidence>
<name>A0A517TDN9_9PLAN</name>